<sequence length="463" mass="49531">MQDRHTCAEPAGRPDRRTPQLVRRHPAAPGRRPLPAPTVDSITTLARLAGNQAVGRYLAVQRCGDTPPDQCPCHDADAEDREATSETGTEVLKPVAQRVGPPGPPEPCGPGTSNPFCLPIPTDETPCKPFADHSHALNVWAAQSASLPLQLAGVLRCLEVKGVWDEYFKGTSAAFSFDSPSSCVVAAAKRDPTAAAQAETAAIQLFKGIKENLPALVRDVRPGPVDLGGPVAVLRIPLAQAVASRFHLFLHPLITYNDPFNAAANIAGDAGKNGQGSDIFGDDDREMQGTVVIEVRNIDPVTGAVSGELRWVPHVHVKDTVDFCPGNLGNPAQRSITIPLSKLEAEGLTRDVPITIDYDLEPRQESFSVVPKIGPPPGPVPKPDKGFPRSGPAKTTGTLLRVRTGPGLGFPALRLIEHKATPIQVESQVHGDRVDGNDVWDKIEGGYVSDRYVTFDESERSAR</sequence>
<dbReference type="EMBL" id="FNSO01000004">
    <property type="protein sequence ID" value="SED17095.1"/>
    <property type="molecule type" value="Genomic_DNA"/>
</dbReference>
<protein>
    <recommendedName>
        <fullName evidence="4">SH3 domain-containing protein</fullName>
    </recommendedName>
</protein>
<dbReference type="AlphaFoldDB" id="A0A1H4YH90"/>
<organism evidence="2 3">
    <name type="scientific">Amycolatopsis tolypomycina</name>
    <dbReference type="NCBI Taxonomy" id="208445"/>
    <lineage>
        <taxon>Bacteria</taxon>
        <taxon>Bacillati</taxon>
        <taxon>Actinomycetota</taxon>
        <taxon>Actinomycetes</taxon>
        <taxon>Pseudonocardiales</taxon>
        <taxon>Pseudonocardiaceae</taxon>
        <taxon>Amycolatopsis</taxon>
    </lineage>
</organism>
<evidence type="ECO:0000313" key="2">
    <source>
        <dbReference type="EMBL" id="SED17095.1"/>
    </source>
</evidence>
<feature type="region of interest" description="Disordered" evidence="1">
    <location>
        <begin position="1"/>
        <end position="39"/>
    </location>
</feature>
<name>A0A1H4YH90_9PSEU</name>
<accession>A0A1H4YH90</accession>
<feature type="compositionally biased region" description="Basic and acidic residues" evidence="1">
    <location>
        <begin position="1"/>
        <end position="18"/>
    </location>
</feature>
<evidence type="ECO:0000256" key="1">
    <source>
        <dbReference type="SAM" id="MobiDB-lite"/>
    </source>
</evidence>
<dbReference type="RefSeq" id="WP_143060731.1">
    <property type="nucleotide sequence ID" value="NZ_FNSO01000004.1"/>
</dbReference>
<dbReference type="OrthoDB" id="3482365at2"/>
<dbReference type="Proteomes" id="UP000199622">
    <property type="component" value="Unassembled WGS sequence"/>
</dbReference>
<feature type="region of interest" description="Disordered" evidence="1">
    <location>
        <begin position="368"/>
        <end position="397"/>
    </location>
</feature>
<proteinExistence type="predicted"/>
<reference evidence="3" key="1">
    <citation type="submission" date="2016-10" db="EMBL/GenBank/DDBJ databases">
        <authorList>
            <person name="Varghese N."/>
            <person name="Submissions S."/>
        </authorList>
    </citation>
    <scope>NUCLEOTIDE SEQUENCE [LARGE SCALE GENOMIC DNA]</scope>
    <source>
        <strain evidence="3">DSM 44544</strain>
    </source>
</reference>
<evidence type="ECO:0008006" key="4">
    <source>
        <dbReference type="Google" id="ProtNLM"/>
    </source>
</evidence>
<evidence type="ECO:0000313" key="3">
    <source>
        <dbReference type="Proteomes" id="UP000199622"/>
    </source>
</evidence>
<gene>
    <name evidence="2" type="ORF">SAMN04489727_6725</name>
</gene>
<keyword evidence="3" id="KW-1185">Reference proteome</keyword>
<dbReference type="STRING" id="208445.SAMN04489727_6725"/>